<gene>
    <name evidence="2" type="ORF">JOF54_000123</name>
</gene>
<comment type="similarity">
    <text evidence="1">Belongs to the ROK (NagC/XylR) family.</text>
</comment>
<keyword evidence="2" id="KW-0808">Transferase</keyword>
<dbReference type="EMBL" id="JAGIOB010000001">
    <property type="protein sequence ID" value="MBP2415201.1"/>
    <property type="molecule type" value="Genomic_DNA"/>
</dbReference>
<dbReference type="SUPFAM" id="SSF46785">
    <property type="entry name" value="Winged helix' DNA-binding domain"/>
    <property type="match status" value="1"/>
</dbReference>
<dbReference type="PANTHER" id="PTHR18964:SF149">
    <property type="entry name" value="BIFUNCTIONAL UDP-N-ACETYLGLUCOSAMINE 2-EPIMERASE_N-ACETYLMANNOSAMINE KINASE"/>
    <property type="match status" value="1"/>
</dbReference>
<dbReference type="Gene3D" id="1.10.10.10">
    <property type="entry name" value="Winged helix-like DNA-binding domain superfamily/Winged helix DNA-binding domain"/>
    <property type="match status" value="1"/>
</dbReference>
<sequence>MRAAKRRTSREVRTGNRFAVLRAMYALGTPTRQELAGATGLSFATIATMVTELLAVGVVTEASREDSGGGRPRSRLKVAAGRGLLVGVDATETYVHVDVFDLAMTRLVHHDHAVGEGTSDPDRMVGEIAEGVRSALAAAPDGDVLGVGVSLPGQVEPDSGVSLFAPGWGWKDVAAQALLEERLDLPVHVDNPLKATTVAELWFGHGRRVAHLVTVNLGTGIGAGIALDGQLVRGATNNAGEWGHTTLVMDGRPCRCGRDGCLEAYIGVPGLMAQFGERHPGHRYLEGGSQTHFLAAVREGLEADEPEAHELVELFGEQLGVGLANLINMVNPNLVVLTSWAARDLGRWLLPVAEARMRREAINGSAAVVDIVTSAVPTNPVSTGMAAFVLEGFLERVGLPSPTSAPLRRLAEA</sequence>
<evidence type="ECO:0000313" key="2">
    <source>
        <dbReference type="EMBL" id="MBP2415201.1"/>
    </source>
</evidence>
<dbReference type="Pfam" id="PF00480">
    <property type="entry name" value="ROK"/>
    <property type="match status" value="1"/>
</dbReference>
<accession>A0ABS4Z2C5</accession>
<protein>
    <submittedName>
        <fullName evidence="2">NBD/HSP70 family sugar kinase</fullName>
    </submittedName>
</protein>
<dbReference type="Proteomes" id="UP000758168">
    <property type="component" value="Unassembled WGS sequence"/>
</dbReference>
<dbReference type="PROSITE" id="PS01125">
    <property type="entry name" value="ROK"/>
    <property type="match status" value="1"/>
</dbReference>
<name>A0ABS4Z2C5_9ACTN</name>
<keyword evidence="2" id="KW-0418">Kinase</keyword>
<evidence type="ECO:0000313" key="3">
    <source>
        <dbReference type="Proteomes" id="UP000758168"/>
    </source>
</evidence>
<reference evidence="2 3" key="1">
    <citation type="submission" date="2021-03" db="EMBL/GenBank/DDBJ databases">
        <title>Sequencing the genomes of 1000 actinobacteria strains.</title>
        <authorList>
            <person name="Klenk H.-P."/>
        </authorList>
    </citation>
    <scope>NUCLEOTIDE SEQUENCE [LARGE SCALE GENOMIC DNA]</scope>
    <source>
        <strain evidence="2 3">DSM 12936</strain>
    </source>
</reference>
<proteinExistence type="inferred from homology"/>
<dbReference type="InterPro" id="IPR036390">
    <property type="entry name" value="WH_DNA-bd_sf"/>
</dbReference>
<dbReference type="RefSeq" id="WP_210052023.1">
    <property type="nucleotide sequence ID" value="NZ_BAAAMH010000008.1"/>
</dbReference>
<dbReference type="InterPro" id="IPR036388">
    <property type="entry name" value="WH-like_DNA-bd_sf"/>
</dbReference>
<evidence type="ECO:0000256" key="1">
    <source>
        <dbReference type="ARBA" id="ARBA00006479"/>
    </source>
</evidence>
<comment type="caution">
    <text evidence="2">The sequence shown here is derived from an EMBL/GenBank/DDBJ whole genome shotgun (WGS) entry which is preliminary data.</text>
</comment>
<organism evidence="2 3">
    <name type="scientific">Microlunatus capsulatus</name>
    <dbReference type="NCBI Taxonomy" id="99117"/>
    <lineage>
        <taxon>Bacteria</taxon>
        <taxon>Bacillati</taxon>
        <taxon>Actinomycetota</taxon>
        <taxon>Actinomycetes</taxon>
        <taxon>Propionibacteriales</taxon>
        <taxon>Propionibacteriaceae</taxon>
        <taxon>Microlunatus</taxon>
    </lineage>
</organism>
<dbReference type="SUPFAM" id="SSF53067">
    <property type="entry name" value="Actin-like ATPase domain"/>
    <property type="match status" value="1"/>
</dbReference>
<keyword evidence="3" id="KW-1185">Reference proteome</keyword>
<dbReference type="InterPro" id="IPR000600">
    <property type="entry name" value="ROK"/>
</dbReference>
<dbReference type="GO" id="GO:0016301">
    <property type="term" value="F:kinase activity"/>
    <property type="evidence" value="ECO:0007669"/>
    <property type="project" value="UniProtKB-KW"/>
</dbReference>
<dbReference type="PANTHER" id="PTHR18964">
    <property type="entry name" value="ROK (REPRESSOR, ORF, KINASE) FAMILY"/>
    <property type="match status" value="1"/>
</dbReference>
<dbReference type="InterPro" id="IPR049874">
    <property type="entry name" value="ROK_cs"/>
</dbReference>
<dbReference type="InterPro" id="IPR043129">
    <property type="entry name" value="ATPase_NBD"/>
</dbReference>
<dbReference type="Gene3D" id="3.30.420.40">
    <property type="match status" value="2"/>
</dbReference>